<dbReference type="Pfam" id="PF02661">
    <property type="entry name" value="Fic"/>
    <property type="match status" value="1"/>
</dbReference>
<dbReference type="InterPro" id="IPR048770">
    <property type="entry name" value="SoFic-like_C"/>
</dbReference>
<evidence type="ECO:0000313" key="6">
    <source>
        <dbReference type="Proteomes" id="UP000236737"/>
    </source>
</evidence>
<dbReference type="PIRSF" id="PIRSF038925">
    <property type="entry name" value="AMP-prot_trans"/>
    <property type="match status" value="1"/>
</dbReference>
<dbReference type="RefSeq" id="WP_104000962.1">
    <property type="nucleotide sequence ID" value="NZ_FNVP01000019.1"/>
</dbReference>
<evidence type="ECO:0000313" key="5">
    <source>
        <dbReference type="EMBL" id="SEG50846.1"/>
    </source>
</evidence>
<dbReference type="Proteomes" id="UP000236737">
    <property type="component" value="Unassembled WGS sequence"/>
</dbReference>
<accession>A0A1H6ASN0</accession>
<evidence type="ECO:0000256" key="2">
    <source>
        <dbReference type="PIRSR" id="PIRSR640198-1"/>
    </source>
</evidence>
<dbReference type="InterPro" id="IPR026287">
    <property type="entry name" value="SoFic-like"/>
</dbReference>
<dbReference type="PANTHER" id="PTHR13504">
    <property type="entry name" value="FIDO DOMAIN-CONTAINING PROTEIN DDB_G0283145"/>
    <property type="match status" value="1"/>
</dbReference>
<feature type="binding site" evidence="1">
    <location>
        <begin position="205"/>
        <end position="211"/>
    </location>
    <ligand>
        <name>ATP</name>
        <dbReference type="ChEBI" id="CHEBI:30616"/>
    </ligand>
</feature>
<feature type="domain" description="Fido" evidence="4">
    <location>
        <begin position="120"/>
        <end position="264"/>
    </location>
</feature>
<dbReference type="GO" id="GO:0005524">
    <property type="term" value="F:ATP binding"/>
    <property type="evidence" value="ECO:0007669"/>
    <property type="project" value="UniProtKB-KW"/>
</dbReference>
<dbReference type="SUPFAM" id="SSF140931">
    <property type="entry name" value="Fic-like"/>
    <property type="match status" value="1"/>
</dbReference>
<dbReference type="InterPro" id="IPR036597">
    <property type="entry name" value="Fido-like_dom_sf"/>
</dbReference>
<organism evidence="5 6">
    <name type="scientific">Flavobacterium urumqiense</name>
    <dbReference type="NCBI Taxonomy" id="935224"/>
    <lineage>
        <taxon>Bacteria</taxon>
        <taxon>Pseudomonadati</taxon>
        <taxon>Bacteroidota</taxon>
        <taxon>Flavobacteriia</taxon>
        <taxon>Flavobacteriales</taxon>
        <taxon>Flavobacteriaceae</taxon>
        <taxon>Flavobacterium</taxon>
    </lineage>
</organism>
<dbReference type="Gene3D" id="1.10.3290.10">
    <property type="entry name" value="Fido-like domain"/>
    <property type="match status" value="1"/>
</dbReference>
<dbReference type="EMBL" id="FNVP01000019">
    <property type="protein sequence ID" value="SEG50846.1"/>
    <property type="molecule type" value="Genomic_DNA"/>
</dbReference>
<dbReference type="OrthoDB" id="9814400at2"/>
<feature type="active site" evidence="2">
    <location>
        <position position="200"/>
    </location>
</feature>
<dbReference type="AlphaFoldDB" id="A0A1H6ASN0"/>
<feature type="binding site" evidence="1">
    <location>
        <position position="242"/>
    </location>
    <ligand>
        <name>ATP</name>
        <dbReference type="ChEBI" id="CHEBI:30616"/>
    </ligand>
</feature>
<keyword evidence="1" id="KW-0547">Nucleotide-binding</keyword>
<evidence type="ECO:0000256" key="1">
    <source>
        <dbReference type="PIRSR" id="PIRSR038925-1"/>
    </source>
</evidence>
<feature type="binding site" evidence="3">
    <location>
        <begin position="204"/>
        <end position="211"/>
    </location>
    <ligand>
        <name>ATP</name>
        <dbReference type="ChEBI" id="CHEBI:30616"/>
    </ligand>
</feature>
<gene>
    <name evidence="5" type="ORF">SAMN04488130_1191</name>
</gene>
<name>A0A1H6ASN0_9FLAO</name>
<dbReference type="PANTHER" id="PTHR13504:SF35">
    <property type="entry name" value="PROTEIN ADENYLYLTRANSFERASE SOFIC"/>
    <property type="match status" value="1"/>
</dbReference>
<dbReference type="InterPro" id="IPR040198">
    <property type="entry name" value="Fido_containing"/>
</dbReference>
<dbReference type="PROSITE" id="PS51459">
    <property type="entry name" value="FIDO"/>
    <property type="match status" value="1"/>
</dbReference>
<feature type="binding site" evidence="1">
    <location>
        <position position="73"/>
    </location>
    <ligand>
        <name>ATP</name>
        <dbReference type="ChEBI" id="CHEBI:30616"/>
    </ligand>
</feature>
<proteinExistence type="predicted"/>
<sequence length="365" mass="42033">MSNKINYNPEIPYNDLPLLPPQAEIENTLILKKTIAASRALSELKGAITNLPNPTLFIDTINLQEAQASSAIENIITTQDELFKASIAERKNDNPATKEVMHYKDALWYGVDQINKRPILTTNLFVALMQIIKENQSSIRNTTGTQLKNPITNTVVYTPPEGEDVIRGKLKNLEDFIHAEDTLDPLIKMAIIHYQFEAIHPFFDGNGRTGRIILLLYLKMTELMDLPALYLSNYIIQYKDKYYTTLRKVTEEGNWQDWIMYMLDMVEQTALKGRNQIAEIEGLMNEMGKEIQRQLPKIYSKDLMEELFRLPYTKRSQLEKAGLGNLKTVGTYLKQLENHGFLKSEQVGKEKLYLNFKLLEVLRVK</sequence>
<evidence type="ECO:0000259" key="4">
    <source>
        <dbReference type="PROSITE" id="PS51459"/>
    </source>
</evidence>
<evidence type="ECO:0000256" key="3">
    <source>
        <dbReference type="PIRSR" id="PIRSR640198-2"/>
    </source>
</evidence>
<protein>
    <submittedName>
        <fullName evidence="5">Fic family protein</fullName>
    </submittedName>
</protein>
<dbReference type="Pfam" id="PF13784">
    <property type="entry name" value="Fic_N"/>
    <property type="match status" value="1"/>
</dbReference>
<dbReference type="InterPro" id="IPR025758">
    <property type="entry name" value="Fic/DOC_N"/>
</dbReference>
<feature type="binding site" evidence="1">
    <location>
        <position position="200"/>
    </location>
    <ligand>
        <name>ATP</name>
        <dbReference type="ChEBI" id="CHEBI:30616"/>
    </ligand>
</feature>
<keyword evidence="1" id="KW-0067">ATP-binding</keyword>
<dbReference type="Pfam" id="PF21248">
    <property type="entry name" value="SoFic-like_C"/>
    <property type="match status" value="1"/>
</dbReference>
<keyword evidence="6" id="KW-1185">Reference proteome</keyword>
<feature type="binding site" evidence="3">
    <location>
        <begin position="242"/>
        <end position="243"/>
    </location>
    <ligand>
        <name>ATP</name>
        <dbReference type="ChEBI" id="CHEBI:30616"/>
    </ligand>
</feature>
<reference evidence="6" key="1">
    <citation type="submission" date="2016-10" db="EMBL/GenBank/DDBJ databases">
        <authorList>
            <person name="Varghese N."/>
            <person name="Submissions S."/>
        </authorList>
    </citation>
    <scope>NUCLEOTIDE SEQUENCE [LARGE SCALE GENOMIC DNA]</scope>
    <source>
        <strain evidence="6">CGMCC 1.9230</strain>
    </source>
</reference>
<dbReference type="InterPro" id="IPR003812">
    <property type="entry name" value="Fido"/>
</dbReference>